<feature type="transmembrane region" description="Helical" evidence="1">
    <location>
        <begin position="33"/>
        <end position="58"/>
    </location>
</feature>
<evidence type="ECO:0000313" key="3">
    <source>
        <dbReference type="Proteomes" id="UP001303532"/>
    </source>
</evidence>
<keyword evidence="1" id="KW-0812">Transmembrane</keyword>
<evidence type="ECO:0000313" key="2">
    <source>
        <dbReference type="EMBL" id="WOV83699.1"/>
    </source>
</evidence>
<organism evidence="2 3">
    <name type="scientific">Sporosarcina jeotgali</name>
    <dbReference type="NCBI Taxonomy" id="3020056"/>
    <lineage>
        <taxon>Bacteria</taxon>
        <taxon>Bacillati</taxon>
        <taxon>Bacillota</taxon>
        <taxon>Bacilli</taxon>
        <taxon>Bacillales</taxon>
        <taxon>Caryophanaceae</taxon>
        <taxon>Sporosarcina</taxon>
    </lineage>
</organism>
<dbReference type="EMBL" id="CP116341">
    <property type="protein sequence ID" value="WOV83699.1"/>
    <property type="molecule type" value="Genomic_DNA"/>
</dbReference>
<evidence type="ECO:0000256" key="1">
    <source>
        <dbReference type="SAM" id="Phobius"/>
    </source>
</evidence>
<gene>
    <name evidence="2" type="ORF">PGH26_12545</name>
</gene>
<protein>
    <submittedName>
        <fullName evidence="2">Uncharacterized protein</fullName>
    </submittedName>
</protein>
<dbReference type="Proteomes" id="UP001303532">
    <property type="component" value="Chromosome"/>
</dbReference>
<sequence length="94" mass="10471">MPRTVMGKVSFAMLIFFVIQVISLIVVCFIDGFLAIIVLLYTTLITMPIFFIFGLIGLVKEKGNKKIIPLVVLVLGVIELILYLVIIFGYEFGG</sequence>
<feature type="transmembrane region" description="Helical" evidence="1">
    <location>
        <begin position="70"/>
        <end position="90"/>
    </location>
</feature>
<feature type="transmembrane region" description="Helical" evidence="1">
    <location>
        <begin position="9"/>
        <end position="27"/>
    </location>
</feature>
<keyword evidence="3" id="KW-1185">Reference proteome</keyword>
<keyword evidence="1" id="KW-0472">Membrane</keyword>
<proteinExistence type="predicted"/>
<accession>A0ABZ0KUJ4</accession>
<name>A0ABZ0KUJ4_9BACL</name>
<dbReference type="RefSeq" id="WP_323691388.1">
    <property type="nucleotide sequence ID" value="NZ_CP116341.1"/>
</dbReference>
<keyword evidence="1" id="KW-1133">Transmembrane helix</keyword>
<reference evidence="2 3" key="1">
    <citation type="submission" date="2023-01" db="EMBL/GenBank/DDBJ databases">
        <title>Sporosarcina sp. nov., isolated from Korean tranditional fermented seafood 'Jeotgal'.</title>
        <authorList>
            <person name="Yang A.-I."/>
        </authorList>
    </citation>
    <scope>NUCLEOTIDE SEQUENCE [LARGE SCALE GENOMIC DNA]</scope>
    <source>
        <strain evidence="2 3">B2O-1</strain>
    </source>
</reference>